<dbReference type="Proteomes" id="UP000694540">
    <property type="component" value="Unplaced"/>
</dbReference>
<dbReference type="GeneTree" id="ENSGT00950000185676"/>
<dbReference type="Ensembl" id="ENSCWAT00000007586.1">
    <property type="protein sequence ID" value="ENSCWAP00000006970.1"/>
    <property type="gene ID" value="ENSCWAG00000005422.1"/>
</dbReference>
<proteinExistence type="predicted"/>
<sequence>MKIWTLKHVFDHPKETVTNSCSAETLKPYELSVAGVDVLHRHIDPSRKLHNHRLLSTEWGLLPLRNLLLVQQELKHM</sequence>
<keyword evidence="3" id="KW-1185">Reference proteome</keyword>
<dbReference type="AlphaFoldDB" id="A0A8C3VZR8"/>
<name>A0A8C3VZR8_9CETA</name>
<dbReference type="InterPro" id="IPR006797">
    <property type="entry name" value="PRELI/MSF1_dom"/>
</dbReference>
<protein>
    <recommendedName>
        <fullName evidence="1">PRELI/MSF1 domain-containing protein</fullName>
    </recommendedName>
</protein>
<feature type="domain" description="PRELI/MSF1" evidence="1">
    <location>
        <begin position="1"/>
        <end position="77"/>
    </location>
</feature>
<evidence type="ECO:0000259" key="1">
    <source>
        <dbReference type="PROSITE" id="PS50904"/>
    </source>
</evidence>
<evidence type="ECO:0000313" key="3">
    <source>
        <dbReference type="Proteomes" id="UP000694540"/>
    </source>
</evidence>
<accession>A0A8C3VZR8</accession>
<dbReference type="PANTHER" id="PTHR11158">
    <property type="entry name" value="MSF1/PX19 RELATED"/>
    <property type="match status" value="1"/>
</dbReference>
<dbReference type="InterPro" id="IPR037365">
    <property type="entry name" value="Slowmo/Ups"/>
</dbReference>
<reference evidence="2" key="2">
    <citation type="submission" date="2025-09" db="UniProtKB">
        <authorList>
            <consortium name="Ensembl"/>
        </authorList>
    </citation>
    <scope>IDENTIFICATION</scope>
</reference>
<organism evidence="2 3">
    <name type="scientific">Catagonus wagneri</name>
    <name type="common">Chacoan peccary</name>
    <dbReference type="NCBI Taxonomy" id="51154"/>
    <lineage>
        <taxon>Eukaryota</taxon>
        <taxon>Metazoa</taxon>
        <taxon>Chordata</taxon>
        <taxon>Craniata</taxon>
        <taxon>Vertebrata</taxon>
        <taxon>Euteleostomi</taxon>
        <taxon>Mammalia</taxon>
        <taxon>Eutheria</taxon>
        <taxon>Laurasiatheria</taxon>
        <taxon>Artiodactyla</taxon>
        <taxon>Suina</taxon>
        <taxon>Tayassuidae</taxon>
        <taxon>Catagonus</taxon>
    </lineage>
</organism>
<dbReference type="GO" id="GO:0005758">
    <property type="term" value="C:mitochondrial intermembrane space"/>
    <property type="evidence" value="ECO:0007669"/>
    <property type="project" value="InterPro"/>
</dbReference>
<dbReference type="PROSITE" id="PS50904">
    <property type="entry name" value="PRELI_MSF1"/>
    <property type="match status" value="1"/>
</dbReference>
<evidence type="ECO:0000313" key="2">
    <source>
        <dbReference type="Ensembl" id="ENSCWAP00000006970.1"/>
    </source>
</evidence>
<reference evidence="2" key="1">
    <citation type="submission" date="2025-08" db="UniProtKB">
        <authorList>
            <consortium name="Ensembl"/>
        </authorList>
    </citation>
    <scope>IDENTIFICATION</scope>
</reference>